<feature type="transmembrane region" description="Helical" evidence="6">
    <location>
        <begin position="362"/>
        <end position="383"/>
    </location>
</feature>
<name>A0A560FBD2_9PROT</name>
<dbReference type="AlphaFoldDB" id="A0A560FBD2"/>
<evidence type="ECO:0000256" key="3">
    <source>
        <dbReference type="ARBA" id="ARBA00022692"/>
    </source>
</evidence>
<dbReference type="GO" id="GO:0005886">
    <property type="term" value="C:plasma membrane"/>
    <property type="evidence" value="ECO:0007669"/>
    <property type="project" value="UniProtKB-SubCell"/>
</dbReference>
<feature type="transmembrane region" description="Helical" evidence="6">
    <location>
        <begin position="113"/>
        <end position="139"/>
    </location>
</feature>
<evidence type="ECO:0000256" key="1">
    <source>
        <dbReference type="ARBA" id="ARBA00004651"/>
    </source>
</evidence>
<feature type="transmembrane region" description="Helical" evidence="6">
    <location>
        <begin position="26"/>
        <end position="50"/>
    </location>
</feature>
<dbReference type="Gene3D" id="1.20.1250.20">
    <property type="entry name" value="MFS general substrate transporter like domains"/>
    <property type="match status" value="1"/>
</dbReference>
<evidence type="ECO:0000256" key="5">
    <source>
        <dbReference type="ARBA" id="ARBA00023136"/>
    </source>
</evidence>
<feature type="transmembrane region" description="Helical" evidence="6">
    <location>
        <begin position="88"/>
        <end position="107"/>
    </location>
</feature>
<accession>A0A560FBD2</accession>
<dbReference type="GO" id="GO:0022857">
    <property type="term" value="F:transmembrane transporter activity"/>
    <property type="evidence" value="ECO:0007669"/>
    <property type="project" value="InterPro"/>
</dbReference>
<evidence type="ECO:0000313" key="7">
    <source>
        <dbReference type="EMBL" id="TWB18927.1"/>
    </source>
</evidence>
<dbReference type="Pfam" id="PF07690">
    <property type="entry name" value="MFS_1"/>
    <property type="match status" value="1"/>
</dbReference>
<evidence type="ECO:0000313" key="8">
    <source>
        <dbReference type="Proteomes" id="UP000316545"/>
    </source>
</evidence>
<keyword evidence="4 6" id="KW-1133">Transmembrane helix</keyword>
<dbReference type="PANTHER" id="PTHR23513">
    <property type="entry name" value="INTEGRAL MEMBRANE EFFLUX PROTEIN-RELATED"/>
    <property type="match status" value="1"/>
</dbReference>
<keyword evidence="5 6" id="KW-0472">Membrane</keyword>
<sequence>MAAWGRSLVGWSWGGRSLGPQFNWLWTAYAVSVAGTWLAWGGFPLIAVTVLHCGPAAVSLMMAGGLAAGAIAAIPMGPWAEFRAKRGVLITMDLVRFAAIITVPIAYPLGWLSYAQLVVVSIIVATANITFTAASGAYIKALVPREDLISANAVLESTSWVATIAGPPLGGMAIGLMGPVATVLVDAVSYLLSALGIGMIKGRERPPTRPAGPSRRLAELLDGWRFILAHPTLWRLFLNTVLVNAMIMVSAPLMAFLMLGPLAYTPWQYGLAFGLPCVGGLIGSRLARPLAARLGQRTTILVTGTLRAGWSLGLAFIGPGTPGLVLVIAVQFGLVLCCGTFNPVMASFRLEQLAADRVARTLSAWSVTNSLTTAALIALWGLLADMTSPRIAIAIAGILMLATPILLPWRQMRPAASLAPGLPS</sequence>
<organism evidence="7 8">
    <name type="scientific">Nitrospirillum amazonense</name>
    <dbReference type="NCBI Taxonomy" id="28077"/>
    <lineage>
        <taxon>Bacteria</taxon>
        <taxon>Pseudomonadati</taxon>
        <taxon>Pseudomonadota</taxon>
        <taxon>Alphaproteobacteria</taxon>
        <taxon>Rhodospirillales</taxon>
        <taxon>Azospirillaceae</taxon>
        <taxon>Nitrospirillum</taxon>
    </lineage>
</organism>
<dbReference type="CDD" id="cd06173">
    <property type="entry name" value="MFS_MefA_like"/>
    <property type="match status" value="1"/>
</dbReference>
<reference evidence="7 8" key="1">
    <citation type="submission" date="2019-06" db="EMBL/GenBank/DDBJ databases">
        <title>Genomic Encyclopedia of Type Strains, Phase IV (KMG-V): Genome sequencing to study the core and pangenomes of soil and plant-associated prokaryotes.</title>
        <authorList>
            <person name="Whitman W."/>
        </authorList>
    </citation>
    <scope>NUCLEOTIDE SEQUENCE [LARGE SCALE GENOMIC DNA]</scope>
    <source>
        <strain evidence="7 8">BR 11865</strain>
    </source>
</reference>
<keyword evidence="8" id="KW-1185">Reference proteome</keyword>
<feature type="transmembrane region" description="Helical" evidence="6">
    <location>
        <begin position="236"/>
        <end position="260"/>
    </location>
</feature>
<feature type="transmembrane region" description="Helical" evidence="6">
    <location>
        <begin position="56"/>
        <end position="76"/>
    </location>
</feature>
<protein>
    <submittedName>
        <fullName evidence="7">Putative MFS family arabinose efflux permease</fullName>
    </submittedName>
</protein>
<keyword evidence="3 6" id="KW-0812">Transmembrane</keyword>
<gene>
    <name evidence="7" type="ORF">FBZ88_12384</name>
</gene>
<feature type="transmembrane region" description="Helical" evidence="6">
    <location>
        <begin position="389"/>
        <end position="409"/>
    </location>
</feature>
<feature type="transmembrane region" description="Helical" evidence="6">
    <location>
        <begin position="266"/>
        <end position="287"/>
    </location>
</feature>
<evidence type="ECO:0000256" key="6">
    <source>
        <dbReference type="SAM" id="Phobius"/>
    </source>
</evidence>
<comment type="caution">
    <text evidence="7">The sequence shown here is derived from an EMBL/GenBank/DDBJ whole genome shotgun (WGS) entry which is preliminary data.</text>
</comment>
<evidence type="ECO:0000256" key="4">
    <source>
        <dbReference type="ARBA" id="ARBA00022989"/>
    </source>
</evidence>
<dbReference type="PANTHER" id="PTHR23513:SF6">
    <property type="entry name" value="MAJOR FACILITATOR SUPERFAMILY ASSOCIATED DOMAIN-CONTAINING PROTEIN"/>
    <property type="match status" value="1"/>
</dbReference>
<feature type="transmembrane region" description="Helical" evidence="6">
    <location>
        <begin position="180"/>
        <end position="200"/>
    </location>
</feature>
<comment type="subcellular location">
    <subcellularLocation>
        <location evidence="1">Cell membrane</location>
        <topology evidence="1">Multi-pass membrane protein</topology>
    </subcellularLocation>
</comment>
<dbReference type="InterPro" id="IPR036259">
    <property type="entry name" value="MFS_trans_sf"/>
</dbReference>
<dbReference type="EMBL" id="VITO01000023">
    <property type="protein sequence ID" value="TWB18927.1"/>
    <property type="molecule type" value="Genomic_DNA"/>
</dbReference>
<proteinExistence type="predicted"/>
<dbReference type="InterPro" id="IPR011701">
    <property type="entry name" value="MFS"/>
</dbReference>
<evidence type="ECO:0000256" key="2">
    <source>
        <dbReference type="ARBA" id="ARBA00022475"/>
    </source>
</evidence>
<dbReference type="Proteomes" id="UP000316545">
    <property type="component" value="Unassembled WGS sequence"/>
</dbReference>
<keyword evidence="2" id="KW-1003">Cell membrane</keyword>
<dbReference type="SUPFAM" id="SSF103473">
    <property type="entry name" value="MFS general substrate transporter"/>
    <property type="match status" value="1"/>
</dbReference>